<dbReference type="InterPro" id="IPR018511">
    <property type="entry name" value="Hemolysin-typ_Ca-bd_CS"/>
</dbReference>
<dbReference type="Proteomes" id="UP000249688">
    <property type="component" value="Unassembled WGS sequence"/>
</dbReference>
<dbReference type="Gene3D" id="2.150.10.10">
    <property type="entry name" value="Serralysin-like metalloprotease, C-terminal"/>
    <property type="match status" value="1"/>
</dbReference>
<keyword evidence="4" id="KW-1185">Reference proteome</keyword>
<dbReference type="EMBL" id="QKYU01000011">
    <property type="protein sequence ID" value="PZW45704.1"/>
    <property type="molecule type" value="Genomic_DNA"/>
</dbReference>
<dbReference type="GO" id="GO:0008237">
    <property type="term" value="F:metallopeptidase activity"/>
    <property type="evidence" value="ECO:0007669"/>
    <property type="project" value="InterPro"/>
</dbReference>
<dbReference type="InterPro" id="IPR034033">
    <property type="entry name" value="Serralysin-like"/>
</dbReference>
<dbReference type="Pfam" id="PF00353">
    <property type="entry name" value="HemolysinCabind"/>
    <property type="match status" value="1"/>
</dbReference>
<organism evidence="3 4">
    <name type="scientific">Humitalea rosea</name>
    <dbReference type="NCBI Taxonomy" id="990373"/>
    <lineage>
        <taxon>Bacteria</taxon>
        <taxon>Pseudomonadati</taxon>
        <taxon>Pseudomonadota</taxon>
        <taxon>Alphaproteobacteria</taxon>
        <taxon>Acetobacterales</taxon>
        <taxon>Roseomonadaceae</taxon>
        <taxon>Humitalea</taxon>
    </lineage>
</organism>
<protein>
    <submittedName>
        <fullName evidence="3">Hemolysin type calcium-binding protein</fullName>
    </submittedName>
</protein>
<dbReference type="GO" id="GO:0006508">
    <property type="term" value="P:proteolysis"/>
    <property type="evidence" value="ECO:0007669"/>
    <property type="project" value="InterPro"/>
</dbReference>
<comment type="caution">
    <text evidence="3">The sequence shown here is derived from an EMBL/GenBank/DDBJ whole genome shotgun (WGS) entry which is preliminary data.</text>
</comment>
<dbReference type="InterPro" id="IPR025282">
    <property type="entry name" value="DUF4214"/>
</dbReference>
<proteinExistence type="inferred from homology"/>
<dbReference type="GO" id="GO:0005509">
    <property type="term" value="F:calcium ion binding"/>
    <property type="evidence" value="ECO:0007669"/>
    <property type="project" value="InterPro"/>
</dbReference>
<dbReference type="InterPro" id="IPR024079">
    <property type="entry name" value="MetalloPept_cat_dom_sf"/>
</dbReference>
<evidence type="ECO:0000256" key="1">
    <source>
        <dbReference type="ARBA" id="ARBA00009490"/>
    </source>
</evidence>
<gene>
    <name evidence="3" type="ORF">C8P66_111119</name>
</gene>
<dbReference type="GO" id="GO:0005615">
    <property type="term" value="C:extracellular space"/>
    <property type="evidence" value="ECO:0007669"/>
    <property type="project" value="InterPro"/>
</dbReference>
<dbReference type="SMART" id="SM00235">
    <property type="entry name" value="ZnMc"/>
    <property type="match status" value="1"/>
</dbReference>
<dbReference type="GO" id="GO:0008270">
    <property type="term" value="F:zinc ion binding"/>
    <property type="evidence" value="ECO:0007669"/>
    <property type="project" value="InterPro"/>
</dbReference>
<evidence type="ECO:0000259" key="2">
    <source>
        <dbReference type="SMART" id="SM00235"/>
    </source>
</evidence>
<sequence length="720" mass="75005">MSAWLLPFCNCPACANGDAASSLADAASVLGDGGQDASAVSQGATGNRYIDGLLRGSRWESGFAFSFPQAGRDYGVSYGSGENTTDFRPLTLQAMEATRAILGGYTLTGARGVITYGSVASLILTPVGQTQNGGLNAGGDIRLAESSVPRTAYAYFPADGAGGDAWFGTGHVGTSLDYRTPVAGSYAYHTYIHELGHALGLKHGHETGGVANVAMPTDRDGLEFTVMTYRSYPGGPATPYTFEQWGAPQTLMMYDILALQVMYGADYATHAGNTTYRWNPATGEMSVDGIGQGTPGGNRVFLTIWDGGGADVYDLSNYTTAVVLDLAPGGWSITSEAQRANLGAGVKAHGTVYNALMFQDDPRSLIENAIGGSGNDTLRGNDLANWLVGNAGNDQLFGGNGDDTLRGGAGSDLLDGGAGFDIGLLDVGRRGTGVSLVGSEIRVARGGEIDTGRGIEALDFVDGRLWLGADSPAAQILRLYQAALHRMPDPGGLHAWSHALAAGGRLDQVAQGFLGSDEFAARFGRGLGGPDFVNQLYHNVLGREAEASGLAYWTGILARGALTRDGLLVAFSESQENMARTAPLVTPGVWELDATAATIARIYDTALGRVPELNGLAFWQGQVAAGGLSLETLGAIFAGSAEFRATYGALDNRGFTERLYWNALDRAGDAAGIASWSAALDAGNTRAAVMLAFSESPEHMALTGPDIANTDPAFFGILFA</sequence>
<dbReference type="Gene3D" id="3.40.390.10">
    <property type="entry name" value="Collagenase (Catalytic Domain)"/>
    <property type="match status" value="1"/>
</dbReference>
<dbReference type="InterPro" id="IPR001343">
    <property type="entry name" value="Hemolysn_Ca-bd"/>
</dbReference>
<dbReference type="CDD" id="cd04277">
    <property type="entry name" value="ZnMc_serralysin_like"/>
    <property type="match status" value="1"/>
</dbReference>
<dbReference type="InterPro" id="IPR038255">
    <property type="entry name" value="PBS_linker_sf"/>
</dbReference>
<accession>A0A2W7IJ62</accession>
<name>A0A2W7IJ62_9PROT</name>
<dbReference type="SUPFAM" id="SSF55486">
    <property type="entry name" value="Metalloproteases ('zincins'), catalytic domain"/>
    <property type="match status" value="1"/>
</dbReference>
<dbReference type="InterPro" id="IPR011049">
    <property type="entry name" value="Serralysin-like_metalloprot_C"/>
</dbReference>
<dbReference type="SUPFAM" id="SSF51120">
    <property type="entry name" value="beta-Roll"/>
    <property type="match status" value="1"/>
</dbReference>
<comment type="similarity">
    <text evidence="1">Belongs to the peptidase M10B family.</text>
</comment>
<dbReference type="Pfam" id="PF13946">
    <property type="entry name" value="DUF4214"/>
    <property type="match status" value="2"/>
</dbReference>
<evidence type="ECO:0000313" key="3">
    <source>
        <dbReference type="EMBL" id="PZW45704.1"/>
    </source>
</evidence>
<evidence type="ECO:0000313" key="4">
    <source>
        <dbReference type="Proteomes" id="UP000249688"/>
    </source>
</evidence>
<dbReference type="InterPro" id="IPR006026">
    <property type="entry name" value="Peptidase_Metallo"/>
</dbReference>
<dbReference type="PRINTS" id="PR00313">
    <property type="entry name" value="CABNDNGRPT"/>
</dbReference>
<dbReference type="PROSITE" id="PS00330">
    <property type="entry name" value="HEMOLYSIN_CALCIUM"/>
    <property type="match status" value="2"/>
</dbReference>
<dbReference type="Gene3D" id="1.10.3130.20">
    <property type="entry name" value="Phycobilisome linker domain"/>
    <property type="match status" value="2"/>
</dbReference>
<dbReference type="AlphaFoldDB" id="A0A2W7IJ62"/>
<reference evidence="3 4" key="1">
    <citation type="submission" date="2018-06" db="EMBL/GenBank/DDBJ databases">
        <title>Genomic Encyclopedia of Archaeal and Bacterial Type Strains, Phase II (KMG-II): from individual species to whole genera.</title>
        <authorList>
            <person name="Goeker M."/>
        </authorList>
    </citation>
    <scope>NUCLEOTIDE SEQUENCE [LARGE SCALE GENOMIC DNA]</scope>
    <source>
        <strain evidence="3 4">DSM 24525</strain>
    </source>
</reference>
<feature type="domain" description="Peptidase metallopeptidase" evidence="2">
    <location>
        <begin position="55"/>
        <end position="244"/>
    </location>
</feature>